<dbReference type="EMBL" id="BAAAZP010000082">
    <property type="protein sequence ID" value="GAA3674841.1"/>
    <property type="molecule type" value="Genomic_DNA"/>
</dbReference>
<dbReference type="Proteomes" id="UP001500902">
    <property type="component" value="Unassembled WGS sequence"/>
</dbReference>
<organism evidence="2 3">
    <name type="scientific">Nonomuraea antimicrobica</name>
    <dbReference type="NCBI Taxonomy" id="561173"/>
    <lineage>
        <taxon>Bacteria</taxon>
        <taxon>Bacillati</taxon>
        <taxon>Actinomycetota</taxon>
        <taxon>Actinomycetes</taxon>
        <taxon>Streptosporangiales</taxon>
        <taxon>Streptosporangiaceae</taxon>
        <taxon>Nonomuraea</taxon>
    </lineage>
</organism>
<proteinExistence type="predicted"/>
<evidence type="ECO:0000313" key="3">
    <source>
        <dbReference type="Proteomes" id="UP001500902"/>
    </source>
</evidence>
<evidence type="ECO:0000313" key="2">
    <source>
        <dbReference type="EMBL" id="GAA3674841.1"/>
    </source>
</evidence>
<dbReference type="RefSeq" id="WP_344880912.1">
    <property type="nucleotide sequence ID" value="NZ_BAAAZP010000082.1"/>
</dbReference>
<reference evidence="3" key="1">
    <citation type="journal article" date="2019" name="Int. J. Syst. Evol. Microbiol.">
        <title>The Global Catalogue of Microorganisms (GCM) 10K type strain sequencing project: providing services to taxonomists for standard genome sequencing and annotation.</title>
        <authorList>
            <consortium name="The Broad Institute Genomics Platform"/>
            <consortium name="The Broad Institute Genome Sequencing Center for Infectious Disease"/>
            <person name="Wu L."/>
            <person name="Ma J."/>
        </authorList>
    </citation>
    <scope>NUCLEOTIDE SEQUENCE [LARGE SCALE GENOMIC DNA]</scope>
    <source>
        <strain evidence="3">JCM 16904</strain>
    </source>
</reference>
<gene>
    <name evidence="2" type="ORF">GCM10022224_043920</name>
</gene>
<evidence type="ECO:0000256" key="1">
    <source>
        <dbReference type="SAM" id="MobiDB-lite"/>
    </source>
</evidence>
<protein>
    <submittedName>
        <fullName evidence="2">Uncharacterized protein</fullName>
    </submittedName>
</protein>
<feature type="compositionally biased region" description="Basic and acidic residues" evidence="1">
    <location>
        <begin position="1"/>
        <end position="22"/>
    </location>
</feature>
<name>A0ABP7C376_9ACTN</name>
<feature type="region of interest" description="Disordered" evidence="1">
    <location>
        <begin position="1"/>
        <end position="24"/>
    </location>
</feature>
<accession>A0ABP7C376</accession>
<keyword evidence="3" id="KW-1185">Reference proteome</keyword>
<sequence>MAETTRRYTATDDREGDVHWYDLPDDETEGDLALVLEADEETAPGHVKTWRQRALGWARGEAAVAR</sequence>
<comment type="caution">
    <text evidence="2">The sequence shown here is derived from an EMBL/GenBank/DDBJ whole genome shotgun (WGS) entry which is preliminary data.</text>
</comment>